<feature type="non-terminal residue" evidence="1">
    <location>
        <position position="1"/>
    </location>
</feature>
<evidence type="ECO:0000313" key="2">
    <source>
        <dbReference type="Proteomes" id="UP000789405"/>
    </source>
</evidence>
<dbReference type="Proteomes" id="UP000789405">
    <property type="component" value="Unassembled WGS sequence"/>
</dbReference>
<organism evidence="1 2">
    <name type="scientific">Dentiscutata erythropus</name>
    <dbReference type="NCBI Taxonomy" id="1348616"/>
    <lineage>
        <taxon>Eukaryota</taxon>
        <taxon>Fungi</taxon>
        <taxon>Fungi incertae sedis</taxon>
        <taxon>Mucoromycota</taxon>
        <taxon>Glomeromycotina</taxon>
        <taxon>Glomeromycetes</taxon>
        <taxon>Diversisporales</taxon>
        <taxon>Gigasporaceae</taxon>
        <taxon>Dentiscutata</taxon>
    </lineage>
</organism>
<keyword evidence="2" id="KW-1185">Reference proteome</keyword>
<dbReference type="OrthoDB" id="18797at2759"/>
<dbReference type="AlphaFoldDB" id="A0A9N9PH33"/>
<dbReference type="EMBL" id="CAJVPY010058873">
    <property type="protein sequence ID" value="CAG8820115.1"/>
    <property type="molecule type" value="Genomic_DNA"/>
</dbReference>
<name>A0A9N9PH33_9GLOM</name>
<evidence type="ECO:0000313" key="1">
    <source>
        <dbReference type="EMBL" id="CAG8820115.1"/>
    </source>
</evidence>
<comment type="caution">
    <text evidence="1">The sequence shown here is derived from an EMBL/GenBank/DDBJ whole genome shotgun (WGS) entry which is preliminary data.</text>
</comment>
<accession>A0A9N9PH33</accession>
<proteinExistence type="predicted"/>
<protein>
    <submittedName>
        <fullName evidence="1">13365_t:CDS:1</fullName>
    </submittedName>
</protein>
<sequence length="47" mass="5467">VVMVKYGRAIDMCGRNFLYNCGVFVLDEPTANFDYSDKFIKVSKRKQ</sequence>
<feature type="non-terminal residue" evidence="1">
    <location>
        <position position="47"/>
    </location>
</feature>
<reference evidence="1" key="1">
    <citation type="submission" date="2021-06" db="EMBL/GenBank/DDBJ databases">
        <authorList>
            <person name="Kallberg Y."/>
            <person name="Tangrot J."/>
            <person name="Rosling A."/>
        </authorList>
    </citation>
    <scope>NUCLEOTIDE SEQUENCE</scope>
    <source>
        <strain evidence="1">MA453B</strain>
    </source>
</reference>
<gene>
    <name evidence="1" type="ORF">DERYTH_LOCUS26894</name>
</gene>